<dbReference type="InterPro" id="IPR025699">
    <property type="entry name" value="ABC2_memb-like"/>
</dbReference>
<keyword evidence="3" id="KW-1185">Reference proteome</keyword>
<feature type="transmembrane region" description="Helical" evidence="1">
    <location>
        <begin position="182"/>
        <end position="207"/>
    </location>
</feature>
<evidence type="ECO:0000256" key="1">
    <source>
        <dbReference type="SAM" id="Phobius"/>
    </source>
</evidence>
<organism evidence="2 3">
    <name type="scientific">Frisingicoccus caecimuris</name>
    <dbReference type="NCBI Taxonomy" id="1796636"/>
    <lineage>
        <taxon>Bacteria</taxon>
        <taxon>Bacillati</taxon>
        <taxon>Bacillota</taxon>
        <taxon>Clostridia</taxon>
        <taxon>Lachnospirales</taxon>
        <taxon>Lachnospiraceae</taxon>
        <taxon>Frisingicoccus</taxon>
    </lineage>
</organism>
<feature type="transmembrane region" description="Helical" evidence="1">
    <location>
        <begin position="82"/>
        <end position="102"/>
    </location>
</feature>
<evidence type="ECO:0000313" key="3">
    <source>
        <dbReference type="Proteomes" id="UP000295711"/>
    </source>
</evidence>
<reference evidence="2 3" key="1">
    <citation type="submission" date="2019-03" db="EMBL/GenBank/DDBJ databases">
        <title>Genomic Encyclopedia of Type Strains, Phase IV (KMG-IV): sequencing the most valuable type-strain genomes for metagenomic binning, comparative biology and taxonomic classification.</title>
        <authorList>
            <person name="Goeker M."/>
        </authorList>
    </citation>
    <scope>NUCLEOTIDE SEQUENCE [LARGE SCALE GENOMIC DNA]</scope>
    <source>
        <strain evidence="2 3">DSM 28559</strain>
    </source>
</reference>
<dbReference type="Proteomes" id="UP000295711">
    <property type="component" value="Unassembled WGS sequence"/>
</dbReference>
<gene>
    <name evidence="2" type="ORF">EV212_11624</name>
</gene>
<keyword evidence="1" id="KW-0812">Transmembrane</keyword>
<feature type="transmembrane region" description="Helical" evidence="1">
    <location>
        <begin position="20"/>
        <end position="39"/>
    </location>
</feature>
<feature type="transmembrane region" description="Helical" evidence="1">
    <location>
        <begin position="149"/>
        <end position="170"/>
    </location>
</feature>
<name>A0A4R2LS58_9FIRM</name>
<evidence type="ECO:0000313" key="2">
    <source>
        <dbReference type="EMBL" id="TCO82557.1"/>
    </source>
</evidence>
<dbReference type="PANTHER" id="PTHR41309">
    <property type="entry name" value="MEMBRANE PROTEIN-RELATED"/>
    <property type="match status" value="1"/>
</dbReference>
<feature type="transmembrane region" description="Helical" evidence="1">
    <location>
        <begin position="45"/>
        <end position="61"/>
    </location>
</feature>
<keyword evidence="1" id="KW-1133">Transmembrane helix</keyword>
<dbReference type="RefSeq" id="WP_132093778.1">
    <property type="nucleotide sequence ID" value="NZ_JANKAQ010000016.1"/>
</dbReference>
<sequence length="212" mass="24163">MSGLLVKEYYTLRRYFKQYILLYIFFGVISIYMESLIYFQAMVTMSMSMLIFTGMSYDAMAGWDKFVMTMPVSRKEVVLSKYVSCVIYAASALIISIIFSVIVNSIHPIGNSSLMMMLTMAATLCCLIFIIYSILLPMIFKLGVEKTRILMIAIIMIPIFIILGVADYLPKTALDFIEQHRTIFGVVGVVMSILIYIISYFISVGIFSKKEF</sequence>
<proteinExistence type="predicted"/>
<dbReference type="Pfam" id="PF13346">
    <property type="entry name" value="ABC2_membrane_5"/>
    <property type="match status" value="1"/>
</dbReference>
<accession>A0A4R2LS58</accession>
<dbReference type="OrthoDB" id="1655186at2"/>
<dbReference type="PANTHER" id="PTHR41309:SF2">
    <property type="entry name" value="MEMBRANE PROTEIN"/>
    <property type="match status" value="1"/>
</dbReference>
<protein>
    <submittedName>
        <fullName evidence="2">ABC-2 family transporter</fullName>
    </submittedName>
</protein>
<comment type="caution">
    <text evidence="2">The sequence shown here is derived from an EMBL/GenBank/DDBJ whole genome shotgun (WGS) entry which is preliminary data.</text>
</comment>
<dbReference type="AlphaFoldDB" id="A0A4R2LS58"/>
<keyword evidence="1" id="KW-0472">Membrane</keyword>
<dbReference type="EMBL" id="SLXA01000016">
    <property type="protein sequence ID" value="TCO82557.1"/>
    <property type="molecule type" value="Genomic_DNA"/>
</dbReference>
<feature type="transmembrane region" description="Helical" evidence="1">
    <location>
        <begin position="114"/>
        <end position="137"/>
    </location>
</feature>